<dbReference type="Proteomes" id="UP001396334">
    <property type="component" value="Unassembled WGS sequence"/>
</dbReference>
<organism evidence="2 3">
    <name type="scientific">Hibiscus sabdariffa</name>
    <name type="common">roselle</name>
    <dbReference type="NCBI Taxonomy" id="183260"/>
    <lineage>
        <taxon>Eukaryota</taxon>
        <taxon>Viridiplantae</taxon>
        <taxon>Streptophyta</taxon>
        <taxon>Embryophyta</taxon>
        <taxon>Tracheophyta</taxon>
        <taxon>Spermatophyta</taxon>
        <taxon>Magnoliopsida</taxon>
        <taxon>eudicotyledons</taxon>
        <taxon>Gunneridae</taxon>
        <taxon>Pentapetalae</taxon>
        <taxon>rosids</taxon>
        <taxon>malvids</taxon>
        <taxon>Malvales</taxon>
        <taxon>Malvaceae</taxon>
        <taxon>Malvoideae</taxon>
        <taxon>Hibiscus</taxon>
    </lineage>
</organism>
<keyword evidence="1" id="KW-0472">Membrane</keyword>
<dbReference type="EMBL" id="JBBPBN010000716">
    <property type="protein sequence ID" value="KAK8482982.1"/>
    <property type="molecule type" value="Genomic_DNA"/>
</dbReference>
<evidence type="ECO:0000313" key="2">
    <source>
        <dbReference type="EMBL" id="KAK8482982.1"/>
    </source>
</evidence>
<keyword evidence="1" id="KW-0812">Transmembrane</keyword>
<keyword evidence="3" id="KW-1185">Reference proteome</keyword>
<comment type="caution">
    <text evidence="2">The sequence shown here is derived from an EMBL/GenBank/DDBJ whole genome shotgun (WGS) entry which is preliminary data.</text>
</comment>
<evidence type="ECO:0000313" key="3">
    <source>
        <dbReference type="Proteomes" id="UP001396334"/>
    </source>
</evidence>
<name>A0ABR1ZQZ4_9ROSI</name>
<accession>A0ABR1ZQZ4</accession>
<gene>
    <name evidence="2" type="ORF">V6N11_061868</name>
</gene>
<evidence type="ECO:0000256" key="1">
    <source>
        <dbReference type="SAM" id="Phobius"/>
    </source>
</evidence>
<feature type="transmembrane region" description="Helical" evidence="1">
    <location>
        <begin position="49"/>
        <end position="72"/>
    </location>
</feature>
<reference evidence="2 3" key="1">
    <citation type="journal article" date="2024" name="G3 (Bethesda)">
        <title>Genome assembly of Hibiscus sabdariffa L. provides insights into metabolisms of medicinal natural products.</title>
        <authorList>
            <person name="Kim T."/>
        </authorList>
    </citation>
    <scope>NUCLEOTIDE SEQUENCE [LARGE SCALE GENOMIC DNA]</scope>
    <source>
        <strain evidence="2">TK-2024</strain>
        <tissue evidence="2">Old leaves</tissue>
    </source>
</reference>
<keyword evidence="1" id="KW-1133">Transmembrane helix</keyword>
<sequence>MRRSLSLMVVEASPLPFSSAQHLHLDFMIVPSIFAAKLLFGGFMNDLNVFSICFADLIFGLSLTVDAMLVLVE</sequence>
<feature type="transmembrane region" description="Helical" evidence="1">
    <location>
        <begin position="23"/>
        <end position="43"/>
    </location>
</feature>
<proteinExistence type="predicted"/>
<protein>
    <submittedName>
        <fullName evidence="2">Uncharacterized protein</fullName>
    </submittedName>
</protein>